<feature type="domain" description="UBC core" evidence="15">
    <location>
        <begin position="4"/>
        <end position="164"/>
    </location>
</feature>
<dbReference type="PANTHER" id="PTHR46116:SF26">
    <property type="entry name" value="UBIQUITIN-CONJUGATING ENZYME E2 Z"/>
    <property type="match status" value="1"/>
</dbReference>
<keyword evidence="6" id="KW-0053">Apoptosis</keyword>
<evidence type="ECO:0000256" key="4">
    <source>
        <dbReference type="ARBA" id="ARBA00022490"/>
    </source>
</evidence>
<evidence type="ECO:0000313" key="17">
    <source>
        <dbReference type="Proteomes" id="UP001610432"/>
    </source>
</evidence>
<dbReference type="CDD" id="cd23809">
    <property type="entry name" value="UBCc_UBE2Z"/>
    <property type="match status" value="1"/>
</dbReference>
<name>A0ABR4L8X5_9EURO</name>
<dbReference type="InterPro" id="IPR016135">
    <property type="entry name" value="UBQ-conjugating_enzyme/RWD"/>
</dbReference>
<keyword evidence="7" id="KW-0547">Nucleotide-binding</keyword>
<proteinExistence type="predicted"/>
<dbReference type="CDD" id="cd00195">
    <property type="entry name" value="UBCc_UEV"/>
    <property type="match status" value="1"/>
</dbReference>
<evidence type="ECO:0000256" key="9">
    <source>
        <dbReference type="ARBA" id="ARBA00022840"/>
    </source>
</evidence>
<dbReference type="SMART" id="SM00212">
    <property type="entry name" value="UBCc"/>
    <property type="match status" value="2"/>
</dbReference>
<accession>A0ABR4L8X5</accession>
<dbReference type="EMBL" id="JBFXLQ010000079">
    <property type="protein sequence ID" value="KAL2860925.1"/>
    <property type="molecule type" value="Genomic_DNA"/>
</dbReference>
<reference evidence="16 17" key="1">
    <citation type="submission" date="2024-07" db="EMBL/GenBank/DDBJ databases">
        <title>Section-level genome sequencing and comparative genomics of Aspergillus sections Usti and Cavernicolus.</title>
        <authorList>
            <consortium name="Lawrence Berkeley National Laboratory"/>
            <person name="Nybo J.L."/>
            <person name="Vesth T.C."/>
            <person name="Theobald S."/>
            <person name="Frisvad J.C."/>
            <person name="Larsen T.O."/>
            <person name="Kjaerboelling I."/>
            <person name="Rothschild-Mancinelli K."/>
            <person name="Lyhne E.K."/>
            <person name="Kogle M.E."/>
            <person name="Barry K."/>
            <person name="Clum A."/>
            <person name="Na H."/>
            <person name="Ledsgaard L."/>
            <person name="Lin J."/>
            <person name="Lipzen A."/>
            <person name="Kuo A."/>
            <person name="Riley R."/>
            <person name="Mondo S."/>
            <person name="Labutti K."/>
            <person name="Haridas S."/>
            <person name="Pangalinan J."/>
            <person name="Salamov A.A."/>
            <person name="Simmons B.A."/>
            <person name="Magnuson J.K."/>
            <person name="Chen J."/>
            <person name="Drula E."/>
            <person name="Henrissat B."/>
            <person name="Wiebenga A."/>
            <person name="Lubbers R.J."/>
            <person name="Gomes A.C."/>
            <person name="Macurrencykelacurrency M.R."/>
            <person name="Stajich J."/>
            <person name="Grigoriev I.V."/>
            <person name="Mortensen U.H."/>
            <person name="De Vries R.P."/>
            <person name="Baker S.E."/>
            <person name="Andersen M.R."/>
        </authorList>
    </citation>
    <scope>NUCLEOTIDE SEQUENCE [LARGE SCALE GENOMIC DNA]</scope>
    <source>
        <strain evidence="16 17">CBS 449.75</strain>
    </source>
</reference>
<keyword evidence="17" id="KW-1185">Reference proteome</keyword>
<evidence type="ECO:0000256" key="6">
    <source>
        <dbReference type="ARBA" id="ARBA00022703"/>
    </source>
</evidence>
<dbReference type="RefSeq" id="XP_070880819.1">
    <property type="nucleotide sequence ID" value="XM_071027268.1"/>
</dbReference>
<dbReference type="PANTHER" id="PTHR46116">
    <property type="entry name" value="(E3-INDEPENDENT) E2 UBIQUITIN-CONJUGATING ENZYME"/>
    <property type="match status" value="1"/>
</dbReference>
<sequence length="446" mass="51132">MSDQAILRITREIKQIQQSADLSIAVDYDECDIRSVRAIILGPPETPYQFGLFEFSIKFGKDYPARPPIVSAKTTNGGSCRFSPNLYSGGKVCLSILGTWTGESGEQWSSAQGLESVLISIQSLMSSNPYENEPGYEDAKSDSDTEYMVQYKAKIRHETIRIAVLQPLEVTLGLLPNGTTKSSSEKLSEDDDIDDEILAYDTPFNDLRKRRFLWYYQSYAQLIDAESENSHTQPKRSFQRMPFESSGNTMDGHFDYPELKRRLAHVKDKIIEETEAWRAEGLQAKDDELGIAVNLQRQVEQIVENLKHHKNFSIDLNLVDGNPFLWDLTYFGRPTTPLEGGIIKMRIHLSPRFPHEQPRVFVKTQLSHIRVSQDGVLCYFPKRAEEMRHHIEAMVAVLEEDDPPYDPRSTVNPQASKLFWGSPEDRKKYRRTLRRDIEKSVEDAFD</sequence>
<evidence type="ECO:0000256" key="7">
    <source>
        <dbReference type="ARBA" id="ARBA00022741"/>
    </source>
</evidence>
<dbReference type="GeneID" id="98142340"/>
<keyword evidence="4" id="KW-0963">Cytoplasm</keyword>
<dbReference type="Proteomes" id="UP001610432">
    <property type="component" value="Unassembled WGS sequence"/>
</dbReference>
<evidence type="ECO:0000256" key="12">
    <source>
        <dbReference type="ARBA" id="ARBA00041798"/>
    </source>
</evidence>
<gene>
    <name evidence="16" type="ORF">BJX67DRAFT_318085</name>
</gene>
<keyword evidence="9" id="KW-0067">ATP-binding</keyword>
<evidence type="ECO:0000256" key="2">
    <source>
        <dbReference type="ARBA" id="ARBA00004496"/>
    </source>
</evidence>
<dbReference type="InterPro" id="IPR000608">
    <property type="entry name" value="UBC"/>
</dbReference>
<dbReference type="Gene3D" id="3.10.110.10">
    <property type="entry name" value="Ubiquitin Conjugating Enzyme"/>
    <property type="match status" value="2"/>
</dbReference>
<comment type="caution">
    <text evidence="16">The sequence shown here is derived from an EMBL/GenBank/DDBJ whole genome shotgun (WGS) entry which is preliminary data.</text>
</comment>
<evidence type="ECO:0000256" key="13">
    <source>
        <dbReference type="ARBA" id="ARBA00042316"/>
    </source>
</evidence>
<keyword evidence="8" id="KW-0833">Ubl conjugation pathway</keyword>
<evidence type="ECO:0000256" key="10">
    <source>
        <dbReference type="ARBA" id="ARBA00023242"/>
    </source>
</evidence>
<keyword evidence="10" id="KW-0539">Nucleus</keyword>
<feature type="domain" description="UBC core" evidence="15">
    <location>
        <begin position="294"/>
        <end position="442"/>
    </location>
</feature>
<evidence type="ECO:0000256" key="14">
    <source>
        <dbReference type="ARBA" id="ARBA00042401"/>
    </source>
</evidence>
<comment type="subcellular location">
    <subcellularLocation>
        <location evidence="2">Cytoplasm</location>
    </subcellularLocation>
    <subcellularLocation>
        <location evidence="1">Nucleus</location>
    </subcellularLocation>
</comment>
<evidence type="ECO:0000259" key="15">
    <source>
        <dbReference type="PROSITE" id="PS50127"/>
    </source>
</evidence>
<evidence type="ECO:0000313" key="16">
    <source>
        <dbReference type="EMBL" id="KAL2860925.1"/>
    </source>
</evidence>
<protein>
    <recommendedName>
        <fullName evidence="11">Ubiquitin-conjugating enzyme E2 Z</fullName>
        <ecNumber evidence="3">2.3.2.23</ecNumber>
    </recommendedName>
    <alternativeName>
        <fullName evidence="12">E2 ubiquitin-conjugating enzyme Z</fullName>
    </alternativeName>
    <alternativeName>
        <fullName evidence="14">Ubiquitin carrier protein Z</fullName>
    </alternativeName>
    <alternativeName>
        <fullName evidence="13">Ubiquitin-protein ligase Z</fullName>
    </alternativeName>
</protein>
<dbReference type="EC" id="2.3.2.23" evidence="3"/>
<dbReference type="SUPFAM" id="SSF54495">
    <property type="entry name" value="UBC-like"/>
    <property type="match status" value="2"/>
</dbReference>
<organism evidence="16 17">
    <name type="scientific">Aspergillus lucknowensis</name>
    <dbReference type="NCBI Taxonomy" id="176173"/>
    <lineage>
        <taxon>Eukaryota</taxon>
        <taxon>Fungi</taxon>
        <taxon>Dikarya</taxon>
        <taxon>Ascomycota</taxon>
        <taxon>Pezizomycotina</taxon>
        <taxon>Eurotiomycetes</taxon>
        <taxon>Eurotiomycetidae</taxon>
        <taxon>Eurotiales</taxon>
        <taxon>Aspergillaceae</taxon>
        <taxon>Aspergillus</taxon>
        <taxon>Aspergillus subgen. Nidulantes</taxon>
    </lineage>
</organism>
<dbReference type="PROSITE" id="PS50127">
    <property type="entry name" value="UBC_2"/>
    <property type="match status" value="2"/>
</dbReference>
<keyword evidence="5" id="KW-0808">Transferase</keyword>
<evidence type="ECO:0000256" key="3">
    <source>
        <dbReference type="ARBA" id="ARBA00012486"/>
    </source>
</evidence>
<evidence type="ECO:0000256" key="1">
    <source>
        <dbReference type="ARBA" id="ARBA00004123"/>
    </source>
</evidence>
<dbReference type="Pfam" id="PF00179">
    <property type="entry name" value="UQ_con"/>
    <property type="match status" value="2"/>
</dbReference>
<evidence type="ECO:0000256" key="11">
    <source>
        <dbReference type="ARBA" id="ARBA00039894"/>
    </source>
</evidence>
<evidence type="ECO:0000256" key="8">
    <source>
        <dbReference type="ARBA" id="ARBA00022786"/>
    </source>
</evidence>
<evidence type="ECO:0000256" key="5">
    <source>
        <dbReference type="ARBA" id="ARBA00022679"/>
    </source>
</evidence>